<name>A0A914BN39_PATMI</name>
<dbReference type="AlphaFoldDB" id="A0A914BN39"/>
<keyword evidence="5" id="KW-1185">Reference proteome</keyword>
<keyword evidence="2" id="KW-1133">Transmembrane helix</keyword>
<evidence type="ECO:0000256" key="3">
    <source>
        <dbReference type="SAM" id="SignalP"/>
    </source>
</evidence>
<dbReference type="OrthoDB" id="10480653at2759"/>
<evidence type="ECO:0000313" key="4">
    <source>
        <dbReference type="EnsemblMetazoa" id="XP_038077544.1"/>
    </source>
</evidence>
<evidence type="ECO:0008006" key="6">
    <source>
        <dbReference type="Google" id="ProtNLM"/>
    </source>
</evidence>
<reference evidence="4" key="1">
    <citation type="submission" date="2022-11" db="UniProtKB">
        <authorList>
            <consortium name="EnsemblMetazoa"/>
        </authorList>
    </citation>
    <scope>IDENTIFICATION</scope>
</reference>
<evidence type="ECO:0000256" key="2">
    <source>
        <dbReference type="SAM" id="Phobius"/>
    </source>
</evidence>
<feature type="compositionally biased region" description="Pro residues" evidence="1">
    <location>
        <begin position="216"/>
        <end position="233"/>
    </location>
</feature>
<feature type="signal peptide" evidence="3">
    <location>
        <begin position="1"/>
        <end position="24"/>
    </location>
</feature>
<dbReference type="Proteomes" id="UP000887568">
    <property type="component" value="Unplaced"/>
</dbReference>
<keyword evidence="2" id="KW-0812">Transmembrane</keyword>
<keyword evidence="3" id="KW-0732">Signal</keyword>
<dbReference type="RefSeq" id="XP_038077544.1">
    <property type="nucleotide sequence ID" value="XM_038221616.1"/>
</dbReference>
<sequence>MDSHLGWTVLVACFCQLSFKGCYATVYCEDQNGIIQYSCEDTAYCCGIDECCLLDNGFNILTLWYFWASIGLGFIICIMVSRMFCKSKRHSHVQDISRRTNHDQANDVPRLLQPQLQTPLQPLPRPQPVSQTQPQQVVVIPVVYNQPPMRVPQEGVFNISGSVLPMVPMGTTAHPGMHQQQGRRRVMMMHPRPPPGAEQRQAGAGEFGRPLGPGYQQPPPAYAPLPPGYVPPN</sequence>
<dbReference type="OMA" id="TLWYFWA"/>
<feature type="transmembrane region" description="Helical" evidence="2">
    <location>
        <begin position="64"/>
        <end position="85"/>
    </location>
</feature>
<feature type="region of interest" description="Disordered" evidence="1">
    <location>
        <begin position="192"/>
        <end position="233"/>
    </location>
</feature>
<feature type="chain" id="PRO_5037549041" description="Vesicular, overexpressed in cancer, prosurvival protein 1" evidence="3">
    <location>
        <begin position="25"/>
        <end position="233"/>
    </location>
</feature>
<protein>
    <recommendedName>
        <fullName evidence="6">Vesicular, overexpressed in cancer, prosurvival protein 1</fullName>
    </recommendedName>
</protein>
<evidence type="ECO:0000256" key="1">
    <source>
        <dbReference type="SAM" id="MobiDB-lite"/>
    </source>
</evidence>
<dbReference type="EnsemblMetazoa" id="XM_038221616.1">
    <property type="protein sequence ID" value="XP_038077544.1"/>
    <property type="gene ID" value="LOC119745328"/>
</dbReference>
<dbReference type="GeneID" id="119745328"/>
<evidence type="ECO:0000313" key="5">
    <source>
        <dbReference type="Proteomes" id="UP000887568"/>
    </source>
</evidence>
<organism evidence="4 5">
    <name type="scientific">Patiria miniata</name>
    <name type="common">Bat star</name>
    <name type="synonym">Asterina miniata</name>
    <dbReference type="NCBI Taxonomy" id="46514"/>
    <lineage>
        <taxon>Eukaryota</taxon>
        <taxon>Metazoa</taxon>
        <taxon>Echinodermata</taxon>
        <taxon>Eleutherozoa</taxon>
        <taxon>Asterozoa</taxon>
        <taxon>Asteroidea</taxon>
        <taxon>Valvatacea</taxon>
        <taxon>Valvatida</taxon>
        <taxon>Asterinidae</taxon>
        <taxon>Patiria</taxon>
    </lineage>
</organism>
<accession>A0A914BN39</accession>
<keyword evidence="2" id="KW-0472">Membrane</keyword>
<proteinExistence type="predicted"/>